<organism evidence="1">
    <name type="scientific">Rhizophora mucronata</name>
    <name type="common">Asiatic mangrove</name>
    <dbReference type="NCBI Taxonomy" id="61149"/>
    <lineage>
        <taxon>Eukaryota</taxon>
        <taxon>Viridiplantae</taxon>
        <taxon>Streptophyta</taxon>
        <taxon>Embryophyta</taxon>
        <taxon>Tracheophyta</taxon>
        <taxon>Spermatophyta</taxon>
        <taxon>Magnoliopsida</taxon>
        <taxon>eudicotyledons</taxon>
        <taxon>Gunneridae</taxon>
        <taxon>Pentapetalae</taxon>
        <taxon>rosids</taxon>
        <taxon>fabids</taxon>
        <taxon>Malpighiales</taxon>
        <taxon>Rhizophoraceae</taxon>
        <taxon>Rhizophora</taxon>
    </lineage>
</organism>
<reference evidence="1" key="1">
    <citation type="submission" date="2018-02" db="EMBL/GenBank/DDBJ databases">
        <title>Rhizophora mucronata_Transcriptome.</title>
        <authorList>
            <person name="Meera S.P."/>
            <person name="Sreeshan A."/>
            <person name="Augustine A."/>
        </authorList>
    </citation>
    <scope>NUCLEOTIDE SEQUENCE</scope>
    <source>
        <tissue evidence="1">Leaf</tissue>
    </source>
</reference>
<protein>
    <submittedName>
        <fullName evidence="1">Uncharacterized protein</fullName>
    </submittedName>
</protein>
<evidence type="ECO:0000313" key="1">
    <source>
        <dbReference type="EMBL" id="MBW87276.1"/>
    </source>
</evidence>
<dbReference type="AlphaFoldDB" id="A0A2P2J1B4"/>
<proteinExistence type="predicted"/>
<accession>A0A2P2J1B4</accession>
<dbReference type="EMBL" id="GGEC01006793">
    <property type="protein sequence ID" value="MBW87276.1"/>
    <property type="molecule type" value="Transcribed_RNA"/>
</dbReference>
<sequence>MPPFITKQFVRFTFYVLCLKEVAFSC</sequence>
<name>A0A2P2J1B4_RHIMU</name>